<sequence length="28" mass="3018">FEGGSNAIRNGWAGPSPKKLYPLFPAWG</sequence>
<organism evidence="1 2">
    <name type="scientific">Corchorus capsularis</name>
    <name type="common">Jute</name>
    <dbReference type="NCBI Taxonomy" id="210143"/>
    <lineage>
        <taxon>Eukaryota</taxon>
        <taxon>Viridiplantae</taxon>
        <taxon>Streptophyta</taxon>
        <taxon>Embryophyta</taxon>
        <taxon>Tracheophyta</taxon>
        <taxon>Spermatophyta</taxon>
        <taxon>Magnoliopsida</taxon>
        <taxon>eudicotyledons</taxon>
        <taxon>Gunneridae</taxon>
        <taxon>Pentapetalae</taxon>
        <taxon>rosids</taxon>
        <taxon>malvids</taxon>
        <taxon>Malvales</taxon>
        <taxon>Malvaceae</taxon>
        <taxon>Grewioideae</taxon>
        <taxon>Apeibeae</taxon>
        <taxon>Corchorus</taxon>
    </lineage>
</organism>
<proteinExistence type="predicted"/>
<protein>
    <submittedName>
        <fullName evidence="1">Uncharacterized protein</fullName>
    </submittedName>
</protein>
<dbReference type="AlphaFoldDB" id="A0A1R3KJ45"/>
<accession>A0A1R3KJ45</accession>
<keyword evidence="2" id="KW-1185">Reference proteome</keyword>
<gene>
    <name evidence="1" type="ORF">CCACVL1_01383</name>
</gene>
<comment type="caution">
    <text evidence="1">The sequence shown here is derived from an EMBL/GenBank/DDBJ whole genome shotgun (WGS) entry which is preliminary data.</text>
</comment>
<dbReference type="EMBL" id="AWWV01004674">
    <property type="protein sequence ID" value="OMP07074.1"/>
    <property type="molecule type" value="Genomic_DNA"/>
</dbReference>
<evidence type="ECO:0000313" key="2">
    <source>
        <dbReference type="Proteomes" id="UP000188268"/>
    </source>
</evidence>
<evidence type="ECO:0000313" key="1">
    <source>
        <dbReference type="EMBL" id="OMP07074.1"/>
    </source>
</evidence>
<dbReference type="Gramene" id="OMP07074">
    <property type="protein sequence ID" value="OMP07074"/>
    <property type="gene ID" value="CCACVL1_01383"/>
</dbReference>
<name>A0A1R3KJ45_COCAP</name>
<feature type="non-terminal residue" evidence="1">
    <location>
        <position position="1"/>
    </location>
</feature>
<dbReference type="Proteomes" id="UP000188268">
    <property type="component" value="Unassembled WGS sequence"/>
</dbReference>
<reference evidence="1 2" key="1">
    <citation type="submission" date="2013-09" db="EMBL/GenBank/DDBJ databases">
        <title>Corchorus capsularis genome sequencing.</title>
        <authorList>
            <person name="Alam M."/>
            <person name="Haque M.S."/>
            <person name="Islam M.S."/>
            <person name="Emdad E.M."/>
            <person name="Islam M.M."/>
            <person name="Ahmed B."/>
            <person name="Halim A."/>
            <person name="Hossen Q.M.M."/>
            <person name="Hossain M.Z."/>
            <person name="Ahmed R."/>
            <person name="Khan M.M."/>
            <person name="Islam R."/>
            <person name="Rashid M.M."/>
            <person name="Khan S.A."/>
            <person name="Rahman M.S."/>
            <person name="Alam M."/>
        </authorList>
    </citation>
    <scope>NUCLEOTIDE SEQUENCE [LARGE SCALE GENOMIC DNA]</scope>
    <source>
        <strain evidence="2">cv. CVL-1</strain>
        <tissue evidence="1">Whole seedling</tissue>
    </source>
</reference>